<dbReference type="InterPro" id="IPR036291">
    <property type="entry name" value="NAD(P)-bd_dom_sf"/>
</dbReference>
<feature type="domain" description="NAD-dependent epimerase/dehydratase" evidence="4">
    <location>
        <begin position="30"/>
        <end position="263"/>
    </location>
</feature>
<dbReference type="EMBL" id="CAUYUJ010019740">
    <property type="protein sequence ID" value="CAK0893374.1"/>
    <property type="molecule type" value="Genomic_DNA"/>
</dbReference>
<protein>
    <recommendedName>
        <fullName evidence="4">NAD-dependent epimerase/dehydratase domain-containing protein</fullName>
    </recommendedName>
</protein>
<dbReference type="InterPro" id="IPR038459">
    <property type="entry name" value="MT_TRM10-typ_sf"/>
</dbReference>
<sequence length="909" mass="98911">MSQLKLTGEKVCNSDPKHPEVPLHDLGCKVCICGGGGFIGSWLGKALKDLGYHVIVADWKHNEYFKQEEYCHEFRLLDLRKLENCIEATKGCTHVYALAADMGGMGFIESNQSVHGGGYNNTMVSFNCLESARVNGAKRFFYSSTACVYNEDRQLDVTDPKLKEEYAWPAKPQDSYGLEKLYAEEMALTYGKDFGIAARIARFHNIYGPNGTWQGGREKAPAAFCRKAITSTVEFEMWGDGIQTRSFVFVEDCVEGVIRIMMSDCDVPLNLGTEEMISMNDFAKLVMSYESKDLPIKHIPGPQGVRGRNSDNTLIREKIGWEASTPLAVGIKTTYFWIKEQVEKMKASGKDIGSLSQSKIVVQDTAVLDGVLEKGFVRAADGTEKTTLDASVCCNNSKIERCFATWGRQAEDVVEAVVDAVDDVRDAVVDAMGLSEKFVEVSDNTLDDIAPKAGDLVIEEASNFIPFFQTLDAAVPRDLDSAAKEACTDTILSFRGKIHDFCQDVVEHLKEGADMVGAALKCLYKVASWILRACKEGVDAAVDILKRVIPDCCEAACLSFTGLAARLGLWISTVSNMIVDMVEDFLKAAMRDVGVPEWICHHVDFNGNSSAEDALDEDEPLNRRRAPMGEDAPVQHAMETRGSGAKEYSTGSFVVWDGEYIGGPARPAGGYPEFSRILTRVRQAGPRAARGGLAMAAAAAGAASGGQCAAPGTGAREGGGAAPAHWRRTAERHEAERWKRDSREVLPGPADVVIDLSFGDIMGPGSLRSLALQVCLCYAASLRRLEGEVEPRPLRLALAGCTPEMLQVLQRMQDFPTWPVPLLPDVAEAPPGALRERLVVLSPDAEEPLGRLQEDATYGAPRTSSAASSTSAACAGCRWRARAAWARRRGGCRCRSAPPPWAPCPPARS</sequence>
<reference evidence="5" key="1">
    <citation type="submission" date="2023-10" db="EMBL/GenBank/DDBJ databases">
        <authorList>
            <person name="Chen Y."/>
            <person name="Shah S."/>
            <person name="Dougan E. K."/>
            <person name="Thang M."/>
            <person name="Chan C."/>
        </authorList>
    </citation>
    <scope>NUCLEOTIDE SEQUENCE [LARGE SCALE GENOMIC DNA]</scope>
</reference>
<dbReference type="Gene3D" id="3.40.1280.30">
    <property type="match status" value="1"/>
</dbReference>
<dbReference type="Gene3D" id="3.90.25.10">
    <property type="entry name" value="UDP-galactose 4-epimerase, domain 1"/>
    <property type="match status" value="1"/>
</dbReference>
<proteinExistence type="inferred from homology"/>
<name>A0ABN9X263_9DINO</name>
<dbReference type="Pfam" id="PF01370">
    <property type="entry name" value="Epimerase"/>
    <property type="match status" value="1"/>
</dbReference>
<evidence type="ECO:0000259" key="4">
    <source>
        <dbReference type="Pfam" id="PF01370"/>
    </source>
</evidence>
<feature type="region of interest" description="Disordered" evidence="3">
    <location>
        <begin position="623"/>
        <end position="643"/>
    </location>
</feature>
<dbReference type="Gene3D" id="3.40.50.720">
    <property type="entry name" value="NAD(P)-binding Rossmann-like Domain"/>
    <property type="match status" value="1"/>
</dbReference>
<accession>A0ABN9X263</accession>
<gene>
    <name evidence="5" type="ORF">PCOR1329_LOCUS72730</name>
</gene>
<evidence type="ECO:0000313" key="6">
    <source>
        <dbReference type="Proteomes" id="UP001189429"/>
    </source>
</evidence>
<evidence type="ECO:0000313" key="5">
    <source>
        <dbReference type="EMBL" id="CAK0893374.1"/>
    </source>
</evidence>
<dbReference type="Proteomes" id="UP001189429">
    <property type="component" value="Unassembled WGS sequence"/>
</dbReference>
<evidence type="ECO:0000256" key="1">
    <source>
        <dbReference type="ARBA" id="ARBA00007637"/>
    </source>
</evidence>
<keyword evidence="2" id="KW-0520">NAD</keyword>
<dbReference type="InterPro" id="IPR001509">
    <property type="entry name" value="Epimerase_deHydtase"/>
</dbReference>
<dbReference type="PANTHER" id="PTHR43574">
    <property type="entry name" value="EPIMERASE-RELATED"/>
    <property type="match status" value="1"/>
</dbReference>
<evidence type="ECO:0000256" key="3">
    <source>
        <dbReference type="SAM" id="MobiDB-lite"/>
    </source>
</evidence>
<dbReference type="SUPFAM" id="SSF51735">
    <property type="entry name" value="NAD(P)-binding Rossmann-fold domains"/>
    <property type="match status" value="1"/>
</dbReference>
<comment type="caution">
    <text evidence="5">The sequence shown here is derived from an EMBL/GenBank/DDBJ whole genome shotgun (WGS) entry which is preliminary data.</text>
</comment>
<evidence type="ECO:0000256" key="2">
    <source>
        <dbReference type="ARBA" id="ARBA00023027"/>
    </source>
</evidence>
<keyword evidence="6" id="KW-1185">Reference proteome</keyword>
<organism evidence="5 6">
    <name type="scientific">Prorocentrum cordatum</name>
    <dbReference type="NCBI Taxonomy" id="2364126"/>
    <lineage>
        <taxon>Eukaryota</taxon>
        <taxon>Sar</taxon>
        <taxon>Alveolata</taxon>
        <taxon>Dinophyceae</taxon>
        <taxon>Prorocentrales</taxon>
        <taxon>Prorocentraceae</taxon>
        <taxon>Prorocentrum</taxon>
    </lineage>
</organism>
<comment type="similarity">
    <text evidence="1">Belongs to the NAD(P)-dependent epimerase/dehydratase family.</text>
</comment>